<dbReference type="Proteomes" id="UP001187192">
    <property type="component" value="Unassembled WGS sequence"/>
</dbReference>
<proteinExistence type="predicted"/>
<keyword evidence="2" id="KW-1185">Reference proteome</keyword>
<name>A0AA88AFM0_FICCA</name>
<comment type="caution">
    <text evidence="1">The sequence shown here is derived from an EMBL/GenBank/DDBJ whole genome shotgun (WGS) entry which is preliminary data.</text>
</comment>
<evidence type="ECO:0000313" key="1">
    <source>
        <dbReference type="EMBL" id="GMN53988.1"/>
    </source>
</evidence>
<dbReference type="EMBL" id="BTGU01000049">
    <property type="protein sequence ID" value="GMN53988.1"/>
    <property type="molecule type" value="Genomic_DNA"/>
</dbReference>
<dbReference type="AlphaFoldDB" id="A0AA88AFM0"/>
<evidence type="ECO:0000313" key="2">
    <source>
        <dbReference type="Proteomes" id="UP001187192"/>
    </source>
</evidence>
<gene>
    <name evidence="1" type="ORF">TIFTF001_023119</name>
</gene>
<dbReference type="Gramene" id="FCD_00027363-RA">
    <property type="protein sequence ID" value="FCD_00027363-RA:cds"/>
    <property type="gene ID" value="FCD_00027363"/>
</dbReference>
<sequence length="51" mass="5138">MAGGCLAGGSGGWGLIDGGCTENRPKHTRSVESLRIGFILGARAVVMASYG</sequence>
<reference evidence="1" key="1">
    <citation type="submission" date="2023-07" db="EMBL/GenBank/DDBJ databases">
        <title>draft genome sequence of fig (Ficus carica).</title>
        <authorList>
            <person name="Takahashi T."/>
            <person name="Nishimura K."/>
        </authorList>
    </citation>
    <scope>NUCLEOTIDE SEQUENCE</scope>
</reference>
<organism evidence="1 2">
    <name type="scientific">Ficus carica</name>
    <name type="common">Common fig</name>
    <dbReference type="NCBI Taxonomy" id="3494"/>
    <lineage>
        <taxon>Eukaryota</taxon>
        <taxon>Viridiplantae</taxon>
        <taxon>Streptophyta</taxon>
        <taxon>Embryophyta</taxon>
        <taxon>Tracheophyta</taxon>
        <taxon>Spermatophyta</taxon>
        <taxon>Magnoliopsida</taxon>
        <taxon>eudicotyledons</taxon>
        <taxon>Gunneridae</taxon>
        <taxon>Pentapetalae</taxon>
        <taxon>rosids</taxon>
        <taxon>fabids</taxon>
        <taxon>Rosales</taxon>
        <taxon>Moraceae</taxon>
        <taxon>Ficeae</taxon>
        <taxon>Ficus</taxon>
    </lineage>
</organism>
<dbReference type="Gramene" id="FCD_00020415-RA">
    <property type="protein sequence ID" value="FCD_00020415-RA:cds"/>
    <property type="gene ID" value="FCD_00020415"/>
</dbReference>
<protein>
    <submittedName>
        <fullName evidence="1">Uncharacterized protein</fullName>
    </submittedName>
</protein>
<accession>A0AA88AFM0</accession>